<proteinExistence type="predicted"/>
<gene>
    <name evidence="2" type="ORF">DR950_00255</name>
</gene>
<dbReference type="AlphaFoldDB" id="A0A372ZMF9"/>
<sequence length="219" mass="23282">MSSRTRHTKRTRHVNRTAVTSGISALVAVAGLGLGAAPAHATPYPPTTQCDPAKDTYWEDVDNVRVEPTVTDFLAVAVAPGTTGTYTKTLSEVATVSTTINSSVEVSAEFKAIFARVSVKVGFSVSDTKATTRTTTVTDTVNFNSPGYYGLYRGTQKVTGEWVRFICARDGNIGYWVELNPGGPGTFTTFNVMEQGTVACSFPEPAGTLRAAARARLAC</sequence>
<dbReference type="SUPFAM" id="SSF56973">
    <property type="entry name" value="Aerolisin/ETX pore-forming domain"/>
    <property type="match status" value="1"/>
</dbReference>
<organism evidence="2 3">
    <name type="scientific">Kitasatospora xanthocidica</name>
    <dbReference type="NCBI Taxonomy" id="83382"/>
    <lineage>
        <taxon>Bacteria</taxon>
        <taxon>Bacillati</taxon>
        <taxon>Actinomycetota</taxon>
        <taxon>Actinomycetes</taxon>
        <taxon>Kitasatosporales</taxon>
        <taxon>Streptomycetaceae</taxon>
        <taxon>Kitasatospora</taxon>
    </lineage>
</organism>
<feature type="signal peptide" evidence="1">
    <location>
        <begin position="1"/>
        <end position="41"/>
    </location>
</feature>
<dbReference type="RefSeq" id="WP_074006094.1">
    <property type="nucleotide sequence ID" value="NZ_QVIG01000001.1"/>
</dbReference>
<dbReference type="Proteomes" id="UP000263377">
    <property type="component" value="Unassembled WGS sequence"/>
</dbReference>
<protein>
    <submittedName>
        <fullName evidence="2">Uncharacterized protein</fullName>
    </submittedName>
</protein>
<keyword evidence="1" id="KW-0732">Signal</keyword>
<comment type="caution">
    <text evidence="2">The sequence shown here is derived from an EMBL/GenBank/DDBJ whole genome shotgun (WGS) entry which is preliminary data.</text>
</comment>
<evidence type="ECO:0000256" key="1">
    <source>
        <dbReference type="SAM" id="SignalP"/>
    </source>
</evidence>
<evidence type="ECO:0000313" key="3">
    <source>
        <dbReference type="Proteomes" id="UP000263377"/>
    </source>
</evidence>
<reference evidence="2 3" key="1">
    <citation type="submission" date="2018-08" db="EMBL/GenBank/DDBJ databases">
        <title>Diversity &amp; Physiological Properties of Lignin-Decomposing Actinobacteria from Soil.</title>
        <authorList>
            <person name="Roh S.G."/>
            <person name="Kim S.B."/>
        </authorList>
    </citation>
    <scope>NUCLEOTIDE SEQUENCE [LARGE SCALE GENOMIC DNA]</scope>
    <source>
        <strain evidence="2 3">MMS17-GH009</strain>
    </source>
</reference>
<dbReference type="EMBL" id="QVIG01000001">
    <property type="protein sequence ID" value="RGD56427.1"/>
    <property type="molecule type" value="Genomic_DNA"/>
</dbReference>
<evidence type="ECO:0000313" key="2">
    <source>
        <dbReference type="EMBL" id="RGD56427.1"/>
    </source>
</evidence>
<feature type="chain" id="PRO_5017068503" evidence="1">
    <location>
        <begin position="42"/>
        <end position="219"/>
    </location>
</feature>
<keyword evidence="3" id="KW-1185">Reference proteome</keyword>
<name>A0A372ZMF9_9ACTN</name>
<accession>A0A372ZMF9</accession>